<dbReference type="GeneID" id="90076636"/>
<proteinExistence type="predicted"/>
<protein>
    <submittedName>
        <fullName evidence="1">Uncharacterized protein</fullName>
    </submittedName>
</protein>
<keyword evidence="2" id="KW-1185">Reference proteome</keyword>
<evidence type="ECO:0000313" key="1">
    <source>
        <dbReference type="EMBL" id="GMM38648.1"/>
    </source>
</evidence>
<accession>A0AAV5QUV9</accession>
<organism evidence="1 2">
    <name type="scientific">Saccharomycopsis crataegensis</name>
    <dbReference type="NCBI Taxonomy" id="43959"/>
    <lineage>
        <taxon>Eukaryota</taxon>
        <taxon>Fungi</taxon>
        <taxon>Dikarya</taxon>
        <taxon>Ascomycota</taxon>
        <taxon>Saccharomycotina</taxon>
        <taxon>Saccharomycetes</taxon>
        <taxon>Saccharomycopsidaceae</taxon>
        <taxon>Saccharomycopsis</taxon>
    </lineage>
</organism>
<sequence>MVEYSEENYLEGIPYSYIVVSTGDFLRTHGFQLFPGLSHLLYLEIRERTRRQRTTLDNTEGSISFLKDCSVFFRKSYACYILPENLFIPPINDAYLRSYFVDWLQKANTTLVQLRLNRSFLEQLTNEIDDKGLENHYGALLGEEDDDDDDDDDEELMDEENDFFNQLCRKQY</sequence>
<reference evidence="1 2" key="1">
    <citation type="journal article" date="2023" name="Elife">
        <title>Identification of key yeast species and microbe-microbe interactions impacting larval growth of Drosophila in the wild.</title>
        <authorList>
            <person name="Mure A."/>
            <person name="Sugiura Y."/>
            <person name="Maeda R."/>
            <person name="Honda K."/>
            <person name="Sakurai N."/>
            <person name="Takahashi Y."/>
            <person name="Watada M."/>
            <person name="Katoh T."/>
            <person name="Gotoh A."/>
            <person name="Gotoh Y."/>
            <person name="Taniguchi I."/>
            <person name="Nakamura K."/>
            <person name="Hayashi T."/>
            <person name="Katayama T."/>
            <person name="Uemura T."/>
            <person name="Hattori Y."/>
        </authorList>
    </citation>
    <scope>NUCLEOTIDE SEQUENCE [LARGE SCALE GENOMIC DNA]</scope>
    <source>
        <strain evidence="1 2">SC-9</strain>
    </source>
</reference>
<dbReference type="Proteomes" id="UP001360560">
    <property type="component" value="Unassembled WGS sequence"/>
</dbReference>
<comment type="caution">
    <text evidence="1">The sequence shown here is derived from an EMBL/GenBank/DDBJ whole genome shotgun (WGS) entry which is preliminary data.</text>
</comment>
<dbReference type="EMBL" id="BTFZ01000020">
    <property type="protein sequence ID" value="GMM38648.1"/>
    <property type="molecule type" value="Genomic_DNA"/>
</dbReference>
<name>A0AAV5QUV9_9ASCO</name>
<evidence type="ECO:0000313" key="2">
    <source>
        <dbReference type="Proteomes" id="UP001360560"/>
    </source>
</evidence>
<gene>
    <name evidence="1" type="ORF">DASC09_059870</name>
</gene>
<dbReference type="AlphaFoldDB" id="A0AAV5QUV9"/>
<dbReference type="RefSeq" id="XP_064855643.1">
    <property type="nucleotide sequence ID" value="XM_064999571.1"/>
</dbReference>